<evidence type="ECO:0000313" key="5">
    <source>
        <dbReference type="EMBL" id="MBM6924202.1"/>
    </source>
</evidence>
<dbReference type="InterPro" id="IPR000835">
    <property type="entry name" value="HTH_MarR-typ"/>
</dbReference>
<accession>A0ABS2GNW5</accession>
<reference evidence="5 6" key="1">
    <citation type="journal article" date="2021" name="Sci. Rep.">
        <title>The distribution of antibiotic resistance genes in chicken gut microbiota commensals.</title>
        <authorList>
            <person name="Juricova H."/>
            <person name="Matiasovicova J."/>
            <person name="Kubasova T."/>
            <person name="Cejkova D."/>
            <person name="Rychlik I."/>
        </authorList>
    </citation>
    <scope>NUCLEOTIDE SEQUENCE [LARGE SCALE GENOMIC DNA]</scope>
    <source>
        <strain evidence="5 6">An564</strain>
    </source>
</reference>
<keyword evidence="3" id="KW-0804">Transcription</keyword>
<evidence type="ECO:0000256" key="2">
    <source>
        <dbReference type="ARBA" id="ARBA00023125"/>
    </source>
</evidence>
<gene>
    <name evidence="5" type="ORF">H9X81_10945</name>
</gene>
<dbReference type="SUPFAM" id="SSF46785">
    <property type="entry name" value="Winged helix' DNA-binding domain"/>
    <property type="match status" value="1"/>
</dbReference>
<dbReference type="EMBL" id="JACSNR010000011">
    <property type="protein sequence ID" value="MBM6924202.1"/>
    <property type="molecule type" value="Genomic_DNA"/>
</dbReference>
<evidence type="ECO:0000256" key="1">
    <source>
        <dbReference type="ARBA" id="ARBA00023015"/>
    </source>
</evidence>
<dbReference type="Pfam" id="PF12802">
    <property type="entry name" value="MarR_2"/>
    <property type="match status" value="1"/>
</dbReference>
<sequence>MQREKINTFLVNAFNTILQLEDRALSSSHEFSNLSVSEFHVIEAVIACGDSSSMSAISKRLGITVGSLTVAVKTLANKGYLKREKRLNDMRMVYVIPTEKGLAANEYHSAFHRKMVDAVMEKLPPEELDTLVSALEIVSNFFTETREAR</sequence>
<name>A0ABS2GNW5_9FIRM</name>
<dbReference type="Proteomes" id="UP000724149">
    <property type="component" value="Unassembled WGS sequence"/>
</dbReference>
<dbReference type="InterPro" id="IPR036388">
    <property type="entry name" value="WH-like_DNA-bd_sf"/>
</dbReference>
<keyword evidence="6" id="KW-1185">Reference proteome</keyword>
<evidence type="ECO:0000313" key="6">
    <source>
        <dbReference type="Proteomes" id="UP000724149"/>
    </source>
</evidence>
<proteinExistence type="predicted"/>
<evidence type="ECO:0000256" key="3">
    <source>
        <dbReference type="ARBA" id="ARBA00023163"/>
    </source>
</evidence>
<keyword evidence="2" id="KW-0238">DNA-binding</keyword>
<dbReference type="InterPro" id="IPR036390">
    <property type="entry name" value="WH_DNA-bd_sf"/>
</dbReference>
<dbReference type="PRINTS" id="PR00598">
    <property type="entry name" value="HTHMARR"/>
</dbReference>
<dbReference type="SMART" id="SM00347">
    <property type="entry name" value="HTH_MARR"/>
    <property type="match status" value="1"/>
</dbReference>
<evidence type="ECO:0000259" key="4">
    <source>
        <dbReference type="PROSITE" id="PS50995"/>
    </source>
</evidence>
<keyword evidence="1" id="KW-0805">Transcription regulation</keyword>
<dbReference type="PANTHER" id="PTHR42756">
    <property type="entry name" value="TRANSCRIPTIONAL REGULATOR, MARR"/>
    <property type="match status" value="1"/>
</dbReference>
<dbReference type="PROSITE" id="PS50995">
    <property type="entry name" value="HTH_MARR_2"/>
    <property type="match status" value="1"/>
</dbReference>
<feature type="domain" description="HTH marR-type" evidence="4">
    <location>
        <begin position="7"/>
        <end position="140"/>
    </location>
</feature>
<protein>
    <submittedName>
        <fullName evidence="5">MarR family transcriptional regulator</fullName>
    </submittedName>
</protein>
<dbReference type="Gene3D" id="1.10.10.10">
    <property type="entry name" value="Winged helix-like DNA-binding domain superfamily/Winged helix DNA-binding domain"/>
    <property type="match status" value="1"/>
</dbReference>
<dbReference type="PANTHER" id="PTHR42756:SF1">
    <property type="entry name" value="TRANSCRIPTIONAL REPRESSOR OF EMRAB OPERON"/>
    <property type="match status" value="1"/>
</dbReference>
<dbReference type="RefSeq" id="WP_177504493.1">
    <property type="nucleotide sequence ID" value="NZ_JACSNR010000011.1"/>
</dbReference>
<comment type="caution">
    <text evidence="5">The sequence shown here is derived from an EMBL/GenBank/DDBJ whole genome shotgun (WGS) entry which is preliminary data.</text>
</comment>
<organism evidence="5 6">
    <name type="scientific">Hydrogenoanaerobacterium saccharovorans</name>
    <dbReference type="NCBI Taxonomy" id="474960"/>
    <lineage>
        <taxon>Bacteria</taxon>
        <taxon>Bacillati</taxon>
        <taxon>Bacillota</taxon>
        <taxon>Clostridia</taxon>
        <taxon>Eubacteriales</taxon>
        <taxon>Oscillospiraceae</taxon>
        <taxon>Hydrogenoanaerobacterium</taxon>
    </lineage>
</organism>